<evidence type="ECO:0000256" key="6">
    <source>
        <dbReference type="ARBA" id="ARBA00022694"/>
    </source>
</evidence>
<keyword evidence="6 10" id="KW-0819">tRNA processing</keyword>
<keyword evidence="4 10" id="KW-0285">Flavoprotein</keyword>
<evidence type="ECO:0000256" key="7">
    <source>
        <dbReference type="ARBA" id="ARBA00022827"/>
    </source>
</evidence>
<comment type="catalytic activity">
    <reaction evidence="10">
        <text>uridine(54) in tRNA + (6R)-5,10-methylene-5,6,7,8-tetrahydrofolate + NADH + H(+) = 5-methyluridine(54) in tRNA + (6S)-5,6,7,8-tetrahydrofolate + NAD(+)</text>
        <dbReference type="Rhea" id="RHEA:16873"/>
        <dbReference type="Rhea" id="RHEA-COMP:10167"/>
        <dbReference type="Rhea" id="RHEA-COMP:10193"/>
        <dbReference type="ChEBI" id="CHEBI:15378"/>
        <dbReference type="ChEBI" id="CHEBI:15636"/>
        <dbReference type="ChEBI" id="CHEBI:57453"/>
        <dbReference type="ChEBI" id="CHEBI:57540"/>
        <dbReference type="ChEBI" id="CHEBI:57945"/>
        <dbReference type="ChEBI" id="CHEBI:65315"/>
        <dbReference type="ChEBI" id="CHEBI:74447"/>
        <dbReference type="EC" id="2.1.1.74"/>
    </reaction>
</comment>
<dbReference type="InterPro" id="IPR002218">
    <property type="entry name" value="MnmG-rel"/>
</dbReference>
<sequence>MTPERSAKNDVAVTIIGGGLAGSEAAYQLARRGAKVRLFEMRPKAFTPAHKTSKLAELVCSNSLGSDMLSSPAGILKAEMRKLDSLILACADRHKVPAGWALAVDREAFSEEVTSTIRSMPSIEVVTEEVTHLSEGPAIIASGPLTSTALASCLRDMLGEDFLYFYDAVAPVVLRETINMGVAFFGSRYGYGEDYINCPMNEEEYEQFYEALVNAEVAMRHDFEEEHFFEGCLPVEVIAKRGRDALRFGPMRPVGLADPKTGREPYAVVQLRQDDRYGRLYNMVGFQTNLKWSEQDRVFRLIPGLEEAEFARYGVMHRNIYVNAPAVLDEWLRIKGFDDIFMAGQIVGVEGYIESTAMGLVAALNLFCVINGLPLLSWPRNTAIGSLLWYMKNANPSGFQPMNINLGLFPPLPKKIKDKRKRCELIAGKALSELEAFMKARQDVFC</sequence>
<comment type="function">
    <text evidence="10">Catalyzes the folate-dependent formation of 5-methyl-uridine at position 54 (M-5-U54) in all tRNAs.</text>
</comment>
<dbReference type="NCBIfam" id="TIGR00137">
    <property type="entry name" value="gid_trmFO"/>
    <property type="match status" value="1"/>
</dbReference>
<organism evidence="12 13">
    <name type="scientific">Acetomicrobium flavidum</name>
    <dbReference type="NCBI Taxonomy" id="49896"/>
    <lineage>
        <taxon>Bacteria</taxon>
        <taxon>Thermotogati</taxon>
        <taxon>Synergistota</taxon>
        <taxon>Synergistia</taxon>
        <taxon>Synergistales</taxon>
        <taxon>Acetomicrobiaceae</taxon>
        <taxon>Acetomicrobium</taxon>
    </lineage>
</organism>
<dbReference type="Proteomes" id="UP000185093">
    <property type="component" value="Unassembled WGS sequence"/>
</dbReference>
<proteinExistence type="inferred from homology"/>
<dbReference type="RefSeq" id="WP_074199389.1">
    <property type="nucleotide sequence ID" value="NZ_FSQZ01000001.1"/>
</dbReference>
<keyword evidence="2 10" id="KW-0963">Cytoplasm</keyword>
<dbReference type="InterPro" id="IPR040131">
    <property type="entry name" value="MnmG_N"/>
</dbReference>
<reference evidence="12 13" key="1">
    <citation type="submission" date="2016-11" db="EMBL/GenBank/DDBJ databases">
        <authorList>
            <person name="Varghese N."/>
            <person name="Submissions S."/>
        </authorList>
    </citation>
    <scope>NUCLEOTIDE SEQUENCE [LARGE SCALE GENOMIC DNA]</scope>
    <source>
        <strain evidence="12 13">DSM 20664</strain>
    </source>
</reference>
<dbReference type="PANTHER" id="PTHR11806:SF2">
    <property type="entry name" value="METHYLENETETRAHYDROFOLATE--TRNA-(URACIL-5-)-METHYLTRANSFERASE TRMFO"/>
    <property type="match status" value="1"/>
</dbReference>
<comment type="similarity">
    <text evidence="10">Belongs to the MnmG family. TrmFO subfamily.</text>
</comment>
<evidence type="ECO:0000256" key="10">
    <source>
        <dbReference type="HAMAP-Rule" id="MF_01037"/>
    </source>
</evidence>
<keyword evidence="8 10" id="KW-0521">NADP</keyword>
<keyword evidence="9 10" id="KW-0520">NAD</keyword>
<comment type="subcellular location">
    <subcellularLocation>
        <location evidence="10">Cytoplasm</location>
    </subcellularLocation>
</comment>
<evidence type="ECO:0000256" key="2">
    <source>
        <dbReference type="ARBA" id="ARBA00022490"/>
    </source>
</evidence>
<protein>
    <recommendedName>
        <fullName evidence="10">Methylenetetrahydrofolate--tRNA-(uracil-5-)-methyltransferase TrmFO</fullName>
        <ecNumber evidence="10">2.1.1.74</ecNumber>
    </recommendedName>
    <alternativeName>
        <fullName evidence="10">Folate-dependent tRNA (uracil-5-)-methyltransferase</fullName>
    </alternativeName>
    <alternativeName>
        <fullName evidence="10">Folate-dependent tRNA(M-5-U54)-methyltransferase</fullName>
    </alternativeName>
</protein>
<dbReference type="PANTHER" id="PTHR11806">
    <property type="entry name" value="GLUCOSE INHIBITED DIVISION PROTEIN A"/>
    <property type="match status" value="1"/>
</dbReference>
<evidence type="ECO:0000256" key="9">
    <source>
        <dbReference type="ARBA" id="ARBA00023027"/>
    </source>
</evidence>
<feature type="domain" description="MnmG N-terminal" evidence="11">
    <location>
        <begin position="13"/>
        <end position="372"/>
    </location>
</feature>
<evidence type="ECO:0000313" key="12">
    <source>
        <dbReference type="EMBL" id="SIN66084.1"/>
    </source>
</evidence>
<evidence type="ECO:0000259" key="11">
    <source>
        <dbReference type="Pfam" id="PF01134"/>
    </source>
</evidence>
<name>A0ABY1JCM4_9BACT</name>
<dbReference type="SUPFAM" id="SSF51905">
    <property type="entry name" value="FAD/NAD(P)-binding domain"/>
    <property type="match status" value="1"/>
</dbReference>
<comment type="catalytic activity">
    <reaction evidence="10">
        <text>uridine(54) in tRNA + (6R)-5,10-methylene-5,6,7,8-tetrahydrofolate + NADPH + H(+) = 5-methyluridine(54) in tRNA + (6S)-5,6,7,8-tetrahydrofolate + NADP(+)</text>
        <dbReference type="Rhea" id="RHEA:62372"/>
        <dbReference type="Rhea" id="RHEA-COMP:10167"/>
        <dbReference type="Rhea" id="RHEA-COMP:10193"/>
        <dbReference type="ChEBI" id="CHEBI:15378"/>
        <dbReference type="ChEBI" id="CHEBI:15636"/>
        <dbReference type="ChEBI" id="CHEBI:57453"/>
        <dbReference type="ChEBI" id="CHEBI:57783"/>
        <dbReference type="ChEBI" id="CHEBI:58349"/>
        <dbReference type="ChEBI" id="CHEBI:65315"/>
        <dbReference type="ChEBI" id="CHEBI:74447"/>
        <dbReference type="EC" id="2.1.1.74"/>
    </reaction>
</comment>
<dbReference type="EMBL" id="FSQZ01000001">
    <property type="protein sequence ID" value="SIN66084.1"/>
    <property type="molecule type" value="Genomic_DNA"/>
</dbReference>
<evidence type="ECO:0000256" key="1">
    <source>
        <dbReference type="ARBA" id="ARBA00001974"/>
    </source>
</evidence>
<accession>A0ABY1JCM4</accession>
<keyword evidence="7 10" id="KW-0274">FAD</keyword>
<dbReference type="Gene3D" id="3.50.50.60">
    <property type="entry name" value="FAD/NAD(P)-binding domain"/>
    <property type="match status" value="2"/>
</dbReference>
<evidence type="ECO:0000256" key="8">
    <source>
        <dbReference type="ARBA" id="ARBA00022857"/>
    </source>
</evidence>
<feature type="binding site" evidence="10">
    <location>
        <begin position="17"/>
        <end position="22"/>
    </location>
    <ligand>
        <name>FAD</name>
        <dbReference type="ChEBI" id="CHEBI:57692"/>
    </ligand>
</feature>
<dbReference type="HAMAP" id="MF_01037">
    <property type="entry name" value="TrmFO"/>
    <property type="match status" value="1"/>
</dbReference>
<dbReference type="InterPro" id="IPR004417">
    <property type="entry name" value="TrmFO"/>
</dbReference>
<dbReference type="EC" id="2.1.1.74" evidence="10"/>
<gene>
    <name evidence="10" type="primary">trmFO</name>
    <name evidence="12" type="ORF">SAMN05444368_0856</name>
</gene>
<evidence type="ECO:0000256" key="3">
    <source>
        <dbReference type="ARBA" id="ARBA00022603"/>
    </source>
</evidence>
<dbReference type="Pfam" id="PF01134">
    <property type="entry name" value="GIDA"/>
    <property type="match status" value="1"/>
</dbReference>
<dbReference type="InterPro" id="IPR036188">
    <property type="entry name" value="FAD/NAD-bd_sf"/>
</dbReference>
<dbReference type="NCBIfam" id="NF003739">
    <property type="entry name" value="PRK05335.1"/>
    <property type="match status" value="1"/>
</dbReference>
<evidence type="ECO:0000313" key="13">
    <source>
        <dbReference type="Proteomes" id="UP000185093"/>
    </source>
</evidence>
<comment type="caution">
    <text evidence="12">The sequence shown here is derived from an EMBL/GenBank/DDBJ whole genome shotgun (WGS) entry which is preliminary data.</text>
</comment>
<evidence type="ECO:0000256" key="4">
    <source>
        <dbReference type="ARBA" id="ARBA00022630"/>
    </source>
</evidence>
<evidence type="ECO:0000256" key="5">
    <source>
        <dbReference type="ARBA" id="ARBA00022679"/>
    </source>
</evidence>
<keyword evidence="3 10" id="KW-0489">Methyltransferase</keyword>
<keyword evidence="13" id="KW-1185">Reference proteome</keyword>
<comment type="cofactor">
    <cofactor evidence="1 10">
        <name>FAD</name>
        <dbReference type="ChEBI" id="CHEBI:57692"/>
    </cofactor>
</comment>
<keyword evidence="5 10" id="KW-0808">Transferase</keyword>